<accession>A0A6A6PBT9</accession>
<dbReference type="InterPro" id="IPR039535">
    <property type="entry name" value="ASST-like"/>
</dbReference>
<keyword evidence="3" id="KW-1185">Reference proteome</keyword>
<dbReference type="Pfam" id="PF14269">
    <property type="entry name" value="Arylsulfotran_2"/>
    <property type="match status" value="1"/>
</dbReference>
<feature type="signal peptide" evidence="1">
    <location>
        <begin position="1"/>
        <end position="23"/>
    </location>
</feature>
<evidence type="ECO:0000313" key="2">
    <source>
        <dbReference type="EMBL" id="KAF2460883.1"/>
    </source>
</evidence>
<dbReference type="Proteomes" id="UP000799766">
    <property type="component" value="Unassembled WGS sequence"/>
</dbReference>
<dbReference type="AlphaFoldDB" id="A0A6A6PBT9"/>
<reference evidence="2" key="1">
    <citation type="journal article" date="2020" name="Stud. Mycol.">
        <title>101 Dothideomycetes genomes: a test case for predicting lifestyles and emergence of pathogens.</title>
        <authorList>
            <person name="Haridas S."/>
            <person name="Albert R."/>
            <person name="Binder M."/>
            <person name="Bloem J."/>
            <person name="Labutti K."/>
            <person name="Salamov A."/>
            <person name="Andreopoulos B."/>
            <person name="Baker S."/>
            <person name="Barry K."/>
            <person name="Bills G."/>
            <person name="Bluhm B."/>
            <person name="Cannon C."/>
            <person name="Castanera R."/>
            <person name="Culley D."/>
            <person name="Daum C."/>
            <person name="Ezra D."/>
            <person name="Gonzalez J."/>
            <person name="Henrissat B."/>
            <person name="Kuo A."/>
            <person name="Liang C."/>
            <person name="Lipzen A."/>
            <person name="Lutzoni F."/>
            <person name="Magnuson J."/>
            <person name="Mondo S."/>
            <person name="Nolan M."/>
            <person name="Ohm R."/>
            <person name="Pangilinan J."/>
            <person name="Park H.-J."/>
            <person name="Ramirez L."/>
            <person name="Alfaro M."/>
            <person name="Sun H."/>
            <person name="Tritt A."/>
            <person name="Yoshinaga Y."/>
            <person name="Zwiers L.-H."/>
            <person name="Turgeon B."/>
            <person name="Goodwin S."/>
            <person name="Spatafora J."/>
            <person name="Crous P."/>
            <person name="Grigoriev I."/>
        </authorList>
    </citation>
    <scope>NUCLEOTIDE SEQUENCE</scope>
    <source>
        <strain evidence="2">ATCC 16933</strain>
    </source>
</reference>
<feature type="chain" id="PRO_5025452855" evidence="1">
    <location>
        <begin position="24"/>
        <end position="503"/>
    </location>
</feature>
<organism evidence="2 3">
    <name type="scientific">Lineolata rhizophorae</name>
    <dbReference type="NCBI Taxonomy" id="578093"/>
    <lineage>
        <taxon>Eukaryota</taxon>
        <taxon>Fungi</taxon>
        <taxon>Dikarya</taxon>
        <taxon>Ascomycota</taxon>
        <taxon>Pezizomycotina</taxon>
        <taxon>Dothideomycetes</taxon>
        <taxon>Dothideomycetes incertae sedis</taxon>
        <taxon>Lineolatales</taxon>
        <taxon>Lineolataceae</taxon>
        <taxon>Lineolata</taxon>
    </lineage>
</organism>
<evidence type="ECO:0000313" key="3">
    <source>
        <dbReference type="Proteomes" id="UP000799766"/>
    </source>
</evidence>
<dbReference type="OrthoDB" id="5427350at2759"/>
<dbReference type="EMBL" id="MU001672">
    <property type="protein sequence ID" value="KAF2460883.1"/>
    <property type="molecule type" value="Genomic_DNA"/>
</dbReference>
<dbReference type="InterPro" id="IPR053143">
    <property type="entry name" value="Arylsulfate_ST"/>
</dbReference>
<evidence type="ECO:0000256" key="1">
    <source>
        <dbReference type="SAM" id="SignalP"/>
    </source>
</evidence>
<gene>
    <name evidence="2" type="ORF">BDY21DRAFT_261639</name>
</gene>
<dbReference type="PANTHER" id="PTHR35340">
    <property type="entry name" value="PQQ ENZYME REPEAT PROTEIN-RELATED"/>
    <property type="match status" value="1"/>
</dbReference>
<keyword evidence="1" id="KW-0732">Signal</keyword>
<sequence>MVLMVPNLILGLLLGTLSTLAVADIGPYINDAAFQNKQYGLFPTQNFTSNPNVLDIPIFNIRHGSAEQGSANGYIFLAPWGGIVYHPGPMIFDSKTLALVWSGEGFGTTLNFRVQKYKGTDYLTFWSGSFGSGGYGEGHYYMLDSSYEIAYNLSAVGDTGGDFHEFFISNDDTALVTLYHLEQADLSEFGVENGWVLEGRFQEIDIETNELLFEWRSTEHVSINETYQVPKALTGNDSSLPFDYFHINAIDKDEMGNYIISSRNTGTLYYIDGDSGEVIWRMGGRLNEFEDLSNGNATNFIFQHNVEWYPGDHSRLTLFDNHDDEEIPGEFNSRGIILKYDDDAMTAELEQEFVSPNNISAASQGDVQILGNSNAFIGWGQQPVFSEFTADGELLWDVQFGILDNSTVQTYRAFKMDWVGRPNTKPDIAVGTGEDSGKLFMSWNGATELKSWALLASNGTAQMHDETFFWQTVTATGFETTVTVGDQARYVIAVPLDGNGNVL</sequence>
<dbReference type="PANTHER" id="PTHR35340:SF5">
    <property type="entry name" value="ASST-DOMAIN-CONTAINING PROTEIN"/>
    <property type="match status" value="1"/>
</dbReference>
<name>A0A6A6PBT9_9PEZI</name>
<feature type="non-terminal residue" evidence="2">
    <location>
        <position position="503"/>
    </location>
</feature>
<protein>
    <submittedName>
        <fullName evidence="2">ASST-domain-containing protein</fullName>
    </submittedName>
</protein>
<proteinExistence type="predicted"/>